<keyword evidence="3" id="KW-1185">Reference proteome</keyword>
<gene>
    <name evidence="2" type="ORF">GXW79_06535</name>
</gene>
<reference evidence="2" key="1">
    <citation type="submission" date="2020-01" db="EMBL/GenBank/DDBJ databases">
        <authorList>
            <person name="Rat A."/>
        </authorList>
    </citation>
    <scope>NUCLEOTIDE SEQUENCE</scope>
    <source>
        <strain evidence="2">LMG 28251</strain>
    </source>
</reference>
<organism evidence="2 3">
    <name type="scientific">Plastoroseomonas arctica</name>
    <dbReference type="NCBI Taxonomy" id="1509237"/>
    <lineage>
        <taxon>Bacteria</taxon>
        <taxon>Pseudomonadati</taxon>
        <taxon>Pseudomonadota</taxon>
        <taxon>Alphaproteobacteria</taxon>
        <taxon>Acetobacterales</taxon>
        <taxon>Acetobacteraceae</taxon>
        <taxon>Plastoroseomonas</taxon>
    </lineage>
</organism>
<feature type="signal peptide" evidence="1">
    <location>
        <begin position="1"/>
        <end position="27"/>
    </location>
</feature>
<protein>
    <recommendedName>
        <fullName evidence="4">Secreted protein</fullName>
    </recommendedName>
</protein>
<dbReference type="RefSeq" id="WP_211873552.1">
    <property type="nucleotide sequence ID" value="NZ_JAAEDH010000005.1"/>
</dbReference>
<evidence type="ECO:0000256" key="1">
    <source>
        <dbReference type="SAM" id="SignalP"/>
    </source>
</evidence>
<keyword evidence="1" id="KW-0732">Signal</keyword>
<dbReference type="AlphaFoldDB" id="A0AAF1KRU4"/>
<dbReference type="Proteomes" id="UP001196068">
    <property type="component" value="Unassembled WGS sequence"/>
</dbReference>
<dbReference type="EMBL" id="JAAEDH010000005">
    <property type="protein sequence ID" value="MBR0654732.1"/>
    <property type="molecule type" value="Genomic_DNA"/>
</dbReference>
<sequence>MTISFTRLMQLGLLALPLGFAAAPASATSGRTFATDVASAPLTEQVQYYRGRERRCWTEVRRVRFQDRFGRIVVRERPVRICR</sequence>
<name>A0AAF1KRU4_9PROT</name>
<evidence type="ECO:0000313" key="3">
    <source>
        <dbReference type="Proteomes" id="UP001196068"/>
    </source>
</evidence>
<feature type="chain" id="PRO_5042138628" description="Secreted protein" evidence="1">
    <location>
        <begin position="28"/>
        <end position="83"/>
    </location>
</feature>
<accession>A0AAF1KRU4</accession>
<comment type="caution">
    <text evidence="2">The sequence shown here is derived from an EMBL/GenBank/DDBJ whole genome shotgun (WGS) entry which is preliminary data.</text>
</comment>
<proteinExistence type="predicted"/>
<evidence type="ECO:0000313" key="2">
    <source>
        <dbReference type="EMBL" id="MBR0654732.1"/>
    </source>
</evidence>
<evidence type="ECO:0008006" key="4">
    <source>
        <dbReference type="Google" id="ProtNLM"/>
    </source>
</evidence>
<reference evidence="2" key="2">
    <citation type="journal article" date="2021" name="Syst. Appl. Microbiol.">
        <title>Roseomonas hellenica sp. nov., isolated from roots of wild-growing Alkanna tinctoria.</title>
        <authorList>
            <person name="Rat A."/>
            <person name="Naranjo H.D."/>
            <person name="Lebbe L."/>
            <person name="Cnockaert M."/>
            <person name="Krigas N."/>
            <person name="Grigoriadou K."/>
            <person name="Maloupa E."/>
            <person name="Willems A."/>
        </authorList>
    </citation>
    <scope>NUCLEOTIDE SEQUENCE</scope>
    <source>
        <strain evidence="2">LMG 28251</strain>
    </source>
</reference>